<dbReference type="InterPro" id="IPR011992">
    <property type="entry name" value="EF-hand-dom_pair"/>
</dbReference>
<keyword evidence="11" id="KW-1185">Reference proteome</keyword>
<dbReference type="Pfam" id="PF24816">
    <property type="entry name" value="Ig_CFAP65__9th"/>
    <property type="match status" value="1"/>
</dbReference>
<dbReference type="Gene3D" id="2.60.40.10">
    <property type="entry name" value="Immunoglobulins"/>
    <property type="match status" value="8"/>
</dbReference>
<evidence type="ECO:0000256" key="1">
    <source>
        <dbReference type="ARBA" id="ARBA00004230"/>
    </source>
</evidence>
<protein>
    <recommendedName>
        <fullName evidence="9">EF-hand domain-containing protein</fullName>
    </recommendedName>
</protein>
<dbReference type="InterPro" id="IPR002048">
    <property type="entry name" value="EF_hand_dom"/>
</dbReference>
<evidence type="ECO:0000313" key="11">
    <source>
        <dbReference type="Proteomes" id="UP001165085"/>
    </source>
</evidence>
<evidence type="ECO:0000256" key="7">
    <source>
        <dbReference type="ARBA" id="ARBA00023273"/>
    </source>
</evidence>
<dbReference type="InterPro" id="IPR018247">
    <property type="entry name" value="EF_Hand_1_Ca_BS"/>
</dbReference>
<dbReference type="Proteomes" id="UP001165085">
    <property type="component" value="Unassembled WGS sequence"/>
</dbReference>
<accession>A0A9W7B2L3</accession>
<dbReference type="Gene3D" id="1.10.238.10">
    <property type="entry name" value="EF-hand"/>
    <property type="match status" value="1"/>
</dbReference>
<dbReference type="InterPro" id="IPR057467">
    <property type="entry name" value="Ig_CFAP65_8th"/>
</dbReference>
<keyword evidence="3" id="KW-0963">Cytoplasm</keyword>
<dbReference type="InterPro" id="IPR058536">
    <property type="entry name" value="Ig_CFAP65_4th"/>
</dbReference>
<evidence type="ECO:0000256" key="8">
    <source>
        <dbReference type="SAM" id="MobiDB-lite"/>
    </source>
</evidence>
<gene>
    <name evidence="10" type="ORF">TrST_g2805</name>
</gene>
<dbReference type="Pfam" id="PF24507">
    <property type="entry name" value="Ig_CFAP65_4th"/>
    <property type="match status" value="1"/>
</dbReference>
<dbReference type="InterPro" id="IPR057470">
    <property type="entry name" value="Ig_CFAP65_7th"/>
</dbReference>
<feature type="region of interest" description="Disordered" evidence="8">
    <location>
        <begin position="1"/>
        <end position="33"/>
    </location>
</feature>
<dbReference type="PROSITE" id="PS00018">
    <property type="entry name" value="EF_HAND_1"/>
    <property type="match status" value="2"/>
</dbReference>
<feature type="domain" description="EF-hand" evidence="9">
    <location>
        <begin position="1949"/>
        <end position="1984"/>
    </location>
</feature>
<dbReference type="PROSITE" id="PS50222">
    <property type="entry name" value="EF_HAND_2"/>
    <property type="match status" value="2"/>
</dbReference>
<dbReference type="Pfam" id="PF13499">
    <property type="entry name" value="EF-hand_7"/>
    <property type="match status" value="1"/>
</dbReference>
<dbReference type="GO" id="GO:0005509">
    <property type="term" value="F:calcium ion binding"/>
    <property type="evidence" value="ECO:0007669"/>
    <property type="project" value="InterPro"/>
</dbReference>
<keyword evidence="6" id="KW-0969">Cilium</keyword>
<dbReference type="CDD" id="cd00051">
    <property type="entry name" value="EFh"/>
    <property type="match status" value="1"/>
</dbReference>
<dbReference type="Pfam" id="PF25249">
    <property type="entry name" value="Ig_CFAP65_7th"/>
    <property type="match status" value="1"/>
</dbReference>
<name>A0A9W7B2L3_9STRA</name>
<dbReference type="GO" id="GO:0005737">
    <property type="term" value="C:cytoplasm"/>
    <property type="evidence" value="ECO:0007669"/>
    <property type="project" value="UniProtKB-SubCell"/>
</dbReference>
<reference evidence="11" key="1">
    <citation type="journal article" date="2023" name="Commun. Biol.">
        <title>Genome analysis of Parmales, the sister group of diatoms, reveals the evolutionary specialization of diatoms from phago-mixotrophs to photoautotrophs.</title>
        <authorList>
            <person name="Ban H."/>
            <person name="Sato S."/>
            <person name="Yoshikawa S."/>
            <person name="Yamada K."/>
            <person name="Nakamura Y."/>
            <person name="Ichinomiya M."/>
            <person name="Sato N."/>
            <person name="Blanc-Mathieu R."/>
            <person name="Endo H."/>
            <person name="Kuwata A."/>
            <person name="Ogata H."/>
        </authorList>
    </citation>
    <scope>NUCLEOTIDE SEQUENCE [LARGE SCALE GENOMIC DNA]</scope>
    <source>
        <strain evidence="11">NIES 3701</strain>
    </source>
</reference>
<evidence type="ECO:0000256" key="3">
    <source>
        <dbReference type="ARBA" id="ARBA00022490"/>
    </source>
</evidence>
<dbReference type="InterPro" id="IPR008962">
    <property type="entry name" value="PapD-like_sf"/>
</dbReference>
<keyword evidence="5" id="KW-0282">Flagellum</keyword>
<proteinExistence type="predicted"/>
<evidence type="ECO:0000256" key="6">
    <source>
        <dbReference type="ARBA" id="ARBA00023069"/>
    </source>
</evidence>
<keyword evidence="7" id="KW-0966">Cell projection</keyword>
<comment type="caution">
    <text evidence="10">The sequence shown here is derived from an EMBL/GenBank/DDBJ whole genome shotgun (WGS) entry which is preliminary data.</text>
</comment>
<dbReference type="SUPFAM" id="SSF49354">
    <property type="entry name" value="PapD-like"/>
    <property type="match status" value="1"/>
</dbReference>
<dbReference type="EMBL" id="BRXY01000240">
    <property type="protein sequence ID" value="GMH79972.1"/>
    <property type="molecule type" value="Genomic_DNA"/>
</dbReference>
<dbReference type="PANTHER" id="PTHR46127:SF1">
    <property type="entry name" value="CILIA- AND FLAGELLA-ASSOCIATED PROTEIN 65"/>
    <property type="match status" value="1"/>
</dbReference>
<feature type="compositionally biased region" description="Polar residues" evidence="8">
    <location>
        <begin position="1753"/>
        <end position="1768"/>
    </location>
</feature>
<dbReference type="OrthoDB" id="415597at2759"/>
<evidence type="ECO:0000313" key="10">
    <source>
        <dbReference type="EMBL" id="GMH79972.1"/>
    </source>
</evidence>
<evidence type="ECO:0000256" key="5">
    <source>
        <dbReference type="ARBA" id="ARBA00022846"/>
    </source>
</evidence>
<evidence type="ECO:0000256" key="2">
    <source>
        <dbReference type="ARBA" id="ARBA00004496"/>
    </source>
</evidence>
<dbReference type="PANTHER" id="PTHR46127">
    <property type="entry name" value="CILIA- AND FLAGELLA-ASSOCIATED PROTEIN 65"/>
    <property type="match status" value="1"/>
</dbReference>
<dbReference type="GO" id="GO:0031514">
    <property type="term" value="C:motile cilium"/>
    <property type="evidence" value="ECO:0007669"/>
    <property type="project" value="UniProtKB-SubCell"/>
</dbReference>
<dbReference type="InterPro" id="IPR013783">
    <property type="entry name" value="Ig-like_fold"/>
</dbReference>
<sequence length="2209" mass="245126">MSQSASFGMDTHAAGQNPQESLPLPPQDSKMTDIMTSTLGNKYDHTGGQTSAAENASVVIISASERRKRFGIECTGPFGDGITFSGGTWVPGGEYVQTLVVKNVSTKMKKLKYRLPRTRFFSLLYPLEINLSPGTTQEFEVFFRPTRSEPYLDTIYFKMQEGADSGGFHVPVRAFIPTLQASVVPGLDMGLLPINVETAQSIFIHNTGEVPCPYEWKVPPPFTFTPDSGTIDVGSSHEIVCTIKPTSAEVFVGNAVCKVGEGVNATKPVPRLETRLSAVSKFPYIVASDHSIDFGEVVVNSNDDFQIKRELVVRNQSVVPAAYKILRIENDRSAVFDVQPNEGIIPPGSEVNLVVRYAPITAGTFSAETYQIVTPGGNKEIMKFSGRCMSPVVSIYKKADPFQPGVPNSLNFRDAHVGDTVSRVLFLKNESERPCAFCFITDDNGIFKFNKTRGVIPANFETSVLLSFTPAKPGNFYRRIFCLIEDALPQFIDCLGSGYIDARGEVKEQRPAPLRHAHVQAFKNRVAAGLGKIGPAELEEMYRVNKMSKLFAGVGPKGTQALATSQAAHPVTRSGEATRNEVAVAAEFFCHVDDKRGEIVLSSKEVDFGFCQGGAKSMSQTVGVKNNCKEKVTINWFIPKPEDGDNSLDFEVSPAICDILPGKRAEFQVFFKPSSENFYYCQDLEAVVFFKSQRSFRLVTDATLQPPWNLCMRALGHSFNFEQFLPKISTSIKGNFLTFPSTFVGDKSFQTFRITNNGNLPAQFAFENQPDSAFSVKPWGGLIPANDFQLVTVSFKPKANKQFKSSLSCILNNTPSMAQKIRVVGEGCVPRIKVENTTKCGSLYLKPTCVGLASSRTLVVHNPTRIPLVFRASLPHKLDGTILDVSPRSARLLGNERTEVTVTYAPRTEKTYRCKLHLKVRSLAGEAPDNRDARQIGQAEPSEIIQSLGVTLVCPGGAGAVSFDPPQLDFGVKLVNYSETRELRLINGSDCDLKYQILHHLIEGPPGSDPRLLGAHIPIKKNADPNANNLMIMDKPFGILPARSKLRTKVTFSPSNHGGYKFEMICKVARVDENGFEKMVSPEEAGLLQRNAEARVDAGYEGDDVYLAGLPGTGAEEKKDDGSFMPLKINMVGSASFPTVVFRDVRVEKGGVGLGCSSDQMFGQLGLKLINKTLATPLTKEEVEYNLLSSPDLSKLPTFDLPFTPAPLKSPAQVFFLELRNSAHLPVKFSIHLPNEKSIELETWADEGEPTEEEVKINQIIDEIKCFEVFPREGELKSGESMTVQVSYKYSSMEYGGKHELPLLLRIFQGKQFWVKCIGRTLEKEEPCLLPRTINGLTSLYPVAMGTRPHEAPLQETELMNVSGKAFDYKVDVKAIQRFNEEFGYGLELLKLENPSGRISTFKSVMLRWRFLPLEAKLYELDLPVKMIDGKNVVKSILKFTCKGYDPRDWSVDPHRVPVPHTDVGALAPPVQYIDVPSQEATLSVDRLIFGRMPQRSTITKMSIIKNTTQKPIRFNLNNPDWYTENPNDDSEGVIHVYPSEGMLEPGKQQLLKVTINANAYPRIINKTIAVQLMVPPADLTAKAVPSAADTQDNERMMKLTKKIGDNPHESVSLGETLSRVGAKVQTAINKCGKLGRYDDDKRQEILNEVYLLLTDVAGKSAIGEKFLETVIMKLIKVGMKDDIDELALEGTANTRSLEEMMDELETTYKRKRKEPEIKLAFMLYGIDTENLPTPTKPPKLGKLQQGKVSFTETSYDGTQNSSTSLPSTGLRGTMVMPRGNNKAKASETLGKKPTKTFLFLHVQAEIVEEEPFFGVFGGDLKEAGVRIPTARAFVPNPTEAVPARFVPSKDNFIVDDGRVGEYGGPKEAAAVKGLVTAMFTELVSSNDLVMQMDELPKNPRNPYLGEVQKRPPLMTSLQAAFDLFDVDASGTLTNSEVTSALKHIGLSHKDASVKKFLKELDKNGDDEVDMREFLQGLTPDMAHKIVHALETNEDMIVAMRAERQKILEGLKSPVVSPRSEQRKLSQQAVALGLVETEEEVVEIEDSEEMNSAAMMIQKRQRIRKAKQKVNQKRFLATAEGAEMNSAALMIQGRQRQRKAKAELKRQAEIKMKHKLEEASQKEDLREFVPRILNETLFNLLREAMETPLNDAMLGSLEEQLEDLRAREMEGEEVDEDEVFELKQKVERLLGMPRFDLNLKPKTFVRSLD</sequence>
<comment type="subcellular location">
    <subcellularLocation>
        <location evidence="1">Cell projection</location>
        <location evidence="1">Cilium</location>
        <location evidence="1">Flagellum</location>
    </subcellularLocation>
    <subcellularLocation>
        <location evidence="2">Cytoplasm</location>
    </subcellularLocation>
</comment>
<organism evidence="10 11">
    <name type="scientific">Triparma strigata</name>
    <dbReference type="NCBI Taxonomy" id="1606541"/>
    <lineage>
        <taxon>Eukaryota</taxon>
        <taxon>Sar</taxon>
        <taxon>Stramenopiles</taxon>
        <taxon>Ochrophyta</taxon>
        <taxon>Bolidophyceae</taxon>
        <taxon>Parmales</taxon>
        <taxon>Triparmaceae</taxon>
        <taxon>Triparma</taxon>
    </lineage>
</organism>
<keyword evidence="4" id="KW-0106">Calcium</keyword>
<dbReference type="SMART" id="SM00054">
    <property type="entry name" value="EFh"/>
    <property type="match status" value="2"/>
</dbReference>
<dbReference type="InterPro" id="IPR052614">
    <property type="entry name" value="CFAP65"/>
</dbReference>
<dbReference type="Pfam" id="PF22544">
    <property type="entry name" value="HYDIN_VesB_CFA65-like_Ig"/>
    <property type="match status" value="1"/>
</dbReference>
<dbReference type="SUPFAM" id="SSF47473">
    <property type="entry name" value="EF-hand"/>
    <property type="match status" value="1"/>
</dbReference>
<dbReference type="InterPro" id="IPR053879">
    <property type="entry name" value="HYDIN_VesB_CFA65-like_Ig"/>
</dbReference>
<dbReference type="InterPro" id="IPR056344">
    <property type="entry name" value="Ig_CFAP65-like_9th"/>
</dbReference>
<dbReference type="Pfam" id="PF24291">
    <property type="entry name" value="Ig_CFAP65"/>
    <property type="match status" value="1"/>
</dbReference>
<feature type="domain" description="EF-hand" evidence="9">
    <location>
        <begin position="1913"/>
        <end position="1948"/>
    </location>
</feature>
<dbReference type="Pfam" id="PF25248">
    <property type="entry name" value="Ig_CFAP65_8th"/>
    <property type="match status" value="1"/>
</dbReference>
<evidence type="ECO:0000256" key="4">
    <source>
        <dbReference type="ARBA" id="ARBA00022837"/>
    </source>
</evidence>
<evidence type="ECO:0000259" key="9">
    <source>
        <dbReference type="PROSITE" id="PS50222"/>
    </source>
</evidence>
<dbReference type="InterPro" id="IPR056305">
    <property type="entry name" value="Ig_CFAP65_10th"/>
</dbReference>
<feature type="region of interest" description="Disordered" evidence="8">
    <location>
        <begin position="1753"/>
        <end position="1776"/>
    </location>
</feature>